<sequence>MTTLTLAAQILAIGVFATVMTDLWALLLRRVFGIPSLEFSMVGRWLGHMPAGRFAHAGIARATPVPGERALGWFAHYAIGVGFAATLVMLAGSVWLDAPTWPPALAFGVATVVMPFFVMQPAFGAGVAASKTPKPAQARLRSLMTHAVFGLGLYAGACVVSAAMAAMG</sequence>
<dbReference type="Pfam" id="PF11158">
    <property type="entry name" value="DUF2938"/>
    <property type="match status" value="1"/>
</dbReference>
<feature type="transmembrane region" description="Helical" evidence="1">
    <location>
        <begin position="6"/>
        <end position="27"/>
    </location>
</feature>
<feature type="transmembrane region" description="Helical" evidence="1">
    <location>
        <begin position="148"/>
        <end position="167"/>
    </location>
</feature>
<feature type="transmembrane region" description="Helical" evidence="1">
    <location>
        <begin position="104"/>
        <end position="127"/>
    </location>
</feature>
<proteinExistence type="predicted"/>
<gene>
    <name evidence="2" type="ORF">PAN31117_00713</name>
</gene>
<dbReference type="Proteomes" id="UP000383122">
    <property type="component" value="Unassembled WGS sequence"/>
</dbReference>
<evidence type="ECO:0000313" key="3">
    <source>
        <dbReference type="Proteomes" id="UP000383122"/>
    </source>
</evidence>
<evidence type="ECO:0000313" key="2">
    <source>
        <dbReference type="EMBL" id="VVE61970.1"/>
    </source>
</evidence>
<keyword evidence="1" id="KW-1133">Transmembrane helix</keyword>
<keyword evidence="1" id="KW-0812">Transmembrane</keyword>
<reference evidence="2 3" key="1">
    <citation type="submission" date="2019-08" db="EMBL/GenBank/DDBJ databases">
        <authorList>
            <person name="Peeters C."/>
        </authorList>
    </citation>
    <scope>NUCLEOTIDE SEQUENCE [LARGE SCALE GENOMIC DNA]</scope>
    <source>
        <strain evidence="2 3">LMG 31117</strain>
    </source>
</reference>
<keyword evidence="1" id="KW-0472">Membrane</keyword>
<keyword evidence="3" id="KW-1185">Reference proteome</keyword>
<dbReference type="EMBL" id="CABPSP010000002">
    <property type="protein sequence ID" value="VVE61970.1"/>
    <property type="molecule type" value="Genomic_DNA"/>
</dbReference>
<evidence type="ECO:0000256" key="1">
    <source>
        <dbReference type="SAM" id="Phobius"/>
    </source>
</evidence>
<protein>
    <submittedName>
        <fullName evidence="2">Membrane protein</fullName>
    </submittedName>
</protein>
<dbReference type="OrthoDB" id="9812539at2"/>
<accession>A0A5E4ZP61</accession>
<name>A0A5E4ZP61_9BURK</name>
<dbReference type="AlphaFoldDB" id="A0A5E4ZP61"/>
<dbReference type="InterPro" id="IPR021329">
    <property type="entry name" value="DUF2938"/>
</dbReference>
<feature type="transmembrane region" description="Helical" evidence="1">
    <location>
        <begin position="71"/>
        <end position="92"/>
    </location>
</feature>
<organism evidence="2 3">
    <name type="scientific">Pandoraea anapnoica</name>
    <dbReference type="NCBI Taxonomy" id="2508301"/>
    <lineage>
        <taxon>Bacteria</taxon>
        <taxon>Pseudomonadati</taxon>
        <taxon>Pseudomonadota</taxon>
        <taxon>Betaproteobacteria</taxon>
        <taxon>Burkholderiales</taxon>
        <taxon>Burkholderiaceae</taxon>
        <taxon>Pandoraea</taxon>
    </lineage>
</organism>
<dbReference type="RefSeq" id="WP_150736999.1">
    <property type="nucleotide sequence ID" value="NZ_CABPSP010000002.1"/>
</dbReference>